<sequence>MCASHETYAATQTALGRQSGMADLSVRLPGEVEWMLYLFFGRVAGVGCF</sequence>
<protein>
    <submittedName>
        <fullName evidence="1">Uncharacterized protein</fullName>
    </submittedName>
</protein>
<evidence type="ECO:0000313" key="1">
    <source>
        <dbReference type="EMBL" id="TWT73183.1"/>
    </source>
</evidence>
<reference evidence="1 2" key="1">
    <citation type="submission" date="2019-02" db="EMBL/GenBank/DDBJ databases">
        <title>Deep-cultivation of Planctomycetes and their phenomic and genomic characterization uncovers novel biology.</title>
        <authorList>
            <person name="Wiegand S."/>
            <person name="Jogler M."/>
            <person name="Boedeker C."/>
            <person name="Pinto D."/>
            <person name="Vollmers J."/>
            <person name="Rivas-Marin E."/>
            <person name="Kohn T."/>
            <person name="Peeters S.H."/>
            <person name="Heuer A."/>
            <person name="Rast P."/>
            <person name="Oberbeckmann S."/>
            <person name="Bunk B."/>
            <person name="Jeske O."/>
            <person name="Meyerdierks A."/>
            <person name="Storesund J.E."/>
            <person name="Kallscheuer N."/>
            <person name="Luecker S."/>
            <person name="Lage O.M."/>
            <person name="Pohl T."/>
            <person name="Merkel B.J."/>
            <person name="Hornburger P."/>
            <person name="Mueller R.-W."/>
            <person name="Bruemmer F."/>
            <person name="Labrenz M."/>
            <person name="Spormann A.M."/>
            <person name="Op Den Camp H."/>
            <person name="Overmann J."/>
            <person name="Amann R."/>
            <person name="Jetten M.S.M."/>
            <person name="Mascher T."/>
            <person name="Medema M.H."/>
            <person name="Devos D.P."/>
            <person name="Kaster A.-K."/>
            <person name="Ovreas L."/>
            <person name="Rohde M."/>
            <person name="Galperin M.Y."/>
            <person name="Jogler C."/>
        </authorList>
    </citation>
    <scope>NUCLEOTIDE SEQUENCE [LARGE SCALE GENOMIC DNA]</scope>
    <source>
        <strain evidence="1 2">CA85</strain>
    </source>
</reference>
<dbReference type="AlphaFoldDB" id="A0A5C5YED3"/>
<gene>
    <name evidence="1" type="ORF">CA85_16500</name>
</gene>
<proteinExistence type="predicted"/>
<organism evidence="1 2">
    <name type="scientific">Allorhodopirellula solitaria</name>
    <dbReference type="NCBI Taxonomy" id="2527987"/>
    <lineage>
        <taxon>Bacteria</taxon>
        <taxon>Pseudomonadati</taxon>
        <taxon>Planctomycetota</taxon>
        <taxon>Planctomycetia</taxon>
        <taxon>Pirellulales</taxon>
        <taxon>Pirellulaceae</taxon>
        <taxon>Allorhodopirellula</taxon>
    </lineage>
</organism>
<dbReference type="EMBL" id="SJPK01000003">
    <property type="protein sequence ID" value="TWT73183.1"/>
    <property type="molecule type" value="Genomic_DNA"/>
</dbReference>
<accession>A0A5C5YED3</accession>
<evidence type="ECO:0000313" key="2">
    <source>
        <dbReference type="Proteomes" id="UP000318053"/>
    </source>
</evidence>
<dbReference type="Proteomes" id="UP000318053">
    <property type="component" value="Unassembled WGS sequence"/>
</dbReference>
<keyword evidence="2" id="KW-1185">Reference proteome</keyword>
<name>A0A5C5YED3_9BACT</name>
<comment type="caution">
    <text evidence="1">The sequence shown here is derived from an EMBL/GenBank/DDBJ whole genome shotgun (WGS) entry which is preliminary data.</text>
</comment>